<evidence type="ECO:0000313" key="7">
    <source>
        <dbReference type="EMBL" id="CAB4572152.1"/>
    </source>
</evidence>
<dbReference type="AlphaFoldDB" id="A0A6J6E6W5"/>
<dbReference type="InterPro" id="IPR012001">
    <property type="entry name" value="Thiamin_PyroP_enz_TPP-bd_dom"/>
</dbReference>
<sequence>MSSTAQARTLVTELIAAGVTDIVIAPGSRNGPISLAALATPGLTTTVRIDERSAGFTALGLAKVTKRKTAVVVTSGTAGAHLLPALIEAAQSGVELIAITADRPKDLVNTGANQTIEQLELFLAATKNVVDLDSSWPADMWRNEIQLALQQPGVIHLNPRFNEPLLPTDQWQGPEVSTAPNPVKPEKFVATDLLAGKRGLVICSGDEINHAGEIAQKLNWPLIAEPTGTLHPNLISSGALVAARFTDQVEIVVTVGRTGLARGINSLINTKPRIAVKVPTALTNVTALAQSNGELELDSLSAIGHEWLNDWQDQASELRTKIDELVSSSSLGGLDVAATLLANLKSQNLLHAAASLSLRDLDYLMKPNSIGLITANRGVNGIDGIVASAIGAATAWQRTGGGQAYCLLGDVALLHDLASLTIPSTESMPNLRLVVVDNNGGGVFSTIEQRGVTGFERVFGTPHQVDLANLLGGFGIAVTVISNKAQLASIVTDSPGLSAVVISGVDRDTEADLRKQIVNLTR</sequence>
<protein>
    <submittedName>
        <fullName evidence="7">Unannotated protein</fullName>
    </submittedName>
</protein>
<organism evidence="7">
    <name type="scientific">freshwater metagenome</name>
    <dbReference type="NCBI Taxonomy" id="449393"/>
    <lineage>
        <taxon>unclassified sequences</taxon>
        <taxon>metagenomes</taxon>
        <taxon>ecological metagenomes</taxon>
    </lineage>
</organism>
<dbReference type="PANTHER" id="PTHR42916:SF1">
    <property type="entry name" value="PROTEIN PHYLLO, CHLOROPLASTIC"/>
    <property type="match status" value="1"/>
</dbReference>
<evidence type="ECO:0000256" key="3">
    <source>
        <dbReference type="ARBA" id="ARBA00022842"/>
    </source>
</evidence>
<keyword evidence="2" id="KW-0479">Metal-binding</keyword>
<dbReference type="CDD" id="cd07037">
    <property type="entry name" value="TPP_PYR_MenD"/>
    <property type="match status" value="1"/>
</dbReference>
<evidence type="ECO:0000256" key="1">
    <source>
        <dbReference type="ARBA" id="ARBA00022679"/>
    </source>
</evidence>
<dbReference type="InterPro" id="IPR029061">
    <property type="entry name" value="THDP-binding"/>
</dbReference>
<feature type="domain" description="Thiamine pyrophosphate enzyme N-terminal TPP-binding" evidence="6">
    <location>
        <begin position="8"/>
        <end position="120"/>
    </location>
</feature>
<evidence type="ECO:0000259" key="6">
    <source>
        <dbReference type="Pfam" id="PF02776"/>
    </source>
</evidence>
<dbReference type="Gene3D" id="3.40.50.970">
    <property type="match status" value="2"/>
</dbReference>
<gene>
    <name evidence="7" type="ORF">UFOPK1726_00342</name>
</gene>
<dbReference type="Pfam" id="PF02776">
    <property type="entry name" value="TPP_enzyme_N"/>
    <property type="match status" value="1"/>
</dbReference>
<dbReference type="GO" id="GO:0070204">
    <property type="term" value="F:2-succinyl-5-enolpyruvyl-6-hydroxy-3-cyclohexene-1-carboxylic-acid synthase activity"/>
    <property type="evidence" value="ECO:0007669"/>
    <property type="project" value="InterPro"/>
</dbReference>
<proteinExistence type="inferred from homology"/>
<evidence type="ECO:0000256" key="5">
    <source>
        <dbReference type="ARBA" id="ARBA00023211"/>
    </source>
</evidence>
<reference evidence="7" key="1">
    <citation type="submission" date="2020-05" db="EMBL/GenBank/DDBJ databases">
        <authorList>
            <person name="Chiriac C."/>
            <person name="Salcher M."/>
            <person name="Ghai R."/>
            <person name="Kavagutti S V."/>
        </authorList>
    </citation>
    <scope>NUCLEOTIDE SEQUENCE</scope>
</reference>
<evidence type="ECO:0000256" key="2">
    <source>
        <dbReference type="ARBA" id="ARBA00022723"/>
    </source>
</evidence>
<dbReference type="GO" id="GO:0046872">
    <property type="term" value="F:metal ion binding"/>
    <property type="evidence" value="ECO:0007669"/>
    <property type="project" value="UniProtKB-KW"/>
</dbReference>
<dbReference type="InterPro" id="IPR004433">
    <property type="entry name" value="MenaQ_synth_MenD"/>
</dbReference>
<dbReference type="GO" id="GO:0030976">
    <property type="term" value="F:thiamine pyrophosphate binding"/>
    <property type="evidence" value="ECO:0007669"/>
    <property type="project" value="InterPro"/>
</dbReference>
<dbReference type="Gene3D" id="3.40.50.1220">
    <property type="entry name" value="TPP-binding domain"/>
    <property type="match status" value="1"/>
</dbReference>
<dbReference type="EMBL" id="CAEZTT010000025">
    <property type="protein sequence ID" value="CAB4572152.1"/>
    <property type="molecule type" value="Genomic_DNA"/>
</dbReference>
<dbReference type="SUPFAM" id="SSF52518">
    <property type="entry name" value="Thiamin diphosphate-binding fold (THDP-binding)"/>
    <property type="match status" value="2"/>
</dbReference>
<dbReference type="NCBIfam" id="TIGR00173">
    <property type="entry name" value="menD"/>
    <property type="match status" value="1"/>
</dbReference>
<evidence type="ECO:0000256" key="4">
    <source>
        <dbReference type="ARBA" id="ARBA00023052"/>
    </source>
</evidence>
<dbReference type="HAMAP" id="MF_01659">
    <property type="entry name" value="MenD"/>
    <property type="match status" value="1"/>
</dbReference>
<dbReference type="PIRSF" id="PIRSF004983">
    <property type="entry name" value="MenD"/>
    <property type="match status" value="1"/>
</dbReference>
<name>A0A6J6E6W5_9ZZZZ</name>
<keyword evidence="3" id="KW-0460">Magnesium</keyword>
<accession>A0A6J6E6W5</accession>
<keyword evidence="5" id="KW-0464">Manganese</keyword>
<keyword evidence="4" id="KW-0786">Thiamine pyrophosphate</keyword>
<dbReference type="PANTHER" id="PTHR42916">
    <property type="entry name" value="2-SUCCINYL-5-ENOLPYRUVYL-6-HYDROXY-3-CYCLOHEXENE-1-CARBOXYLATE SYNTHASE"/>
    <property type="match status" value="1"/>
</dbReference>
<dbReference type="GO" id="GO:0009234">
    <property type="term" value="P:menaquinone biosynthetic process"/>
    <property type="evidence" value="ECO:0007669"/>
    <property type="project" value="InterPro"/>
</dbReference>
<keyword evidence="1" id="KW-0808">Transferase</keyword>